<dbReference type="InterPro" id="IPR015018">
    <property type="entry name" value="DUF1905"/>
</dbReference>
<name>A0ABT9IGG4_9ACTN</name>
<organism evidence="1 2">
    <name type="scientific">Blastococcus carthaginiensis</name>
    <dbReference type="NCBI Taxonomy" id="3050034"/>
    <lineage>
        <taxon>Bacteria</taxon>
        <taxon>Bacillati</taxon>
        <taxon>Actinomycetota</taxon>
        <taxon>Actinomycetes</taxon>
        <taxon>Geodermatophilales</taxon>
        <taxon>Geodermatophilaceae</taxon>
        <taxon>Blastococcus</taxon>
    </lineage>
</organism>
<dbReference type="SUPFAM" id="SSF141694">
    <property type="entry name" value="AF2212/PG0164-like"/>
    <property type="match status" value="1"/>
</dbReference>
<dbReference type="Proteomes" id="UP001233673">
    <property type="component" value="Unassembled WGS sequence"/>
</dbReference>
<accession>A0ABT9IGG4</accession>
<dbReference type="Gene3D" id="2.40.30.100">
    <property type="entry name" value="AF2212/PG0164-like"/>
    <property type="match status" value="1"/>
</dbReference>
<dbReference type="EMBL" id="JASNFN010000027">
    <property type="protein sequence ID" value="MDP5184646.1"/>
    <property type="molecule type" value="Genomic_DNA"/>
</dbReference>
<evidence type="ECO:0000313" key="2">
    <source>
        <dbReference type="Proteomes" id="UP001233673"/>
    </source>
</evidence>
<dbReference type="Pfam" id="PF08922">
    <property type="entry name" value="DUF1905"/>
    <property type="match status" value="1"/>
</dbReference>
<gene>
    <name evidence="1" type="ORF">QOZ88_18570</name>
</gene>
<keyword evidence="2" id="KW-1185">Reference proteome</keyword>
<protein>
    <submittedName>
        <fullName evidence="1">DUF1905 domain-containing protein</fullName>
    </submittedName>
</protein>
<evidence type="ECO:0000313" key="1">
    <source>
        <dbReference type="EMBL" id="MDP5184646.1"/>
    </source>
</evidence>
<reference evidence="2" key="1">
    <citation type="submission" date="2023-05" db="EMBL/GenBank/DDBJ databases">
        <title>Draft genome of Pseudofrankia sp. BMG5.37.</title>
        <authorList>
            <person name="Gtari M."/>
            <person name="Ghodhbane F."/>
            <person name="Sbissi I."/>
        </authorList>
    </citation>
    <scope>NUCLEOTIDE SEQUENCE [LARGE SCALE GENOMIC DNA]</scope>
    <source>
        <strain evidence="2">BMG 814</strain>
    </source>
</reference>
<comment type="caution">
    <text evidence="1">The sequence shown here is derived from an EMBL/GenBank/DDBJ whole genome shotgun (WGS) entry which is preliminary data.</text>
</comment>
<sequence length="105" mass="11070">MTETFTAVLWLHDGPAGWHFLTLPPEVADDVRELGAAARAGFGSVRVTATVGGTSWQTSVFPDARSGSFVLPVKKPVRAAEGLRAGDRVRVELAVSPDPARRSGG</sequence>
<dbReference type="InterPro" id="IPR037079">
    <property type="entry name" value="AF2212/PG0164-like_sf"/>
</dbReference>
<dbReference type="RefSeq" id="WP_091929390.1">
    <property type="nucleotide sequence ID" value="NZ_JASNFN010000027.1"/>
</dbReference>
<proteinExistence type="predicted"/>